<evidence type="ECO:0000256" key="3">
    <source>
        <dbReference type="ARBA" id="ARBA00023002"/>
    </source>
</evidence>
<evidence type="ECO:0000259" key="4">
    <source>
        <dbReference type="PROSITE" id="PS51387"/>
    </source>
</evidence>
<dbReference type="Gene3D" id="3.30.43.10">
    <property type="entry name" value="Uridine Diphospho-n-acetylenolpyruvylglucosamine Reductase, domain 2"/>
    <property type="match status" value="1"/>
</dbReference>
<dbReference type="OrthoDB" id="9767994at2"/>
<dbReference type="RefSeq" id="WP_123591139.1">
    <property type="nucleotide sequence ID" value="NZ_AYKF01000081.1"/>
</dbReference>
<dbReference type="GO" id="GO:0016491">
    <property type="term" value="F:oxidoreductase activity"/>
    <property type="evidence" value="ECO:0007669"/>
    <property type="project" value="UniProtKB-KW"/>
</dbReference>
<evidence type="ECO:0000256" key="2">
    <source>
        <dbReference type="ARBA" id="ARBA00022827"/>
    </source>
</evidence>
<dbReference type="InterPro" id="IPR051312">
    <property type="entry name" value="Diverse_Substr_Oxidored"/>
</dbReference>
<accession>A0A423PUV6</accession>
<keyword evidence="1" id="KW-0285">Flavoprotein</keyword>
<proteinExistence type="predicted"/>
<protein>
    <submittedName>
        <fullName evidence="5">Carbon monoxide dehydrogenase</fullName>
    </submittedName>
</protein>
<comment type="caution">
    <text evidence="5">The sequence shown here is derived from an EMBL/GenBank/DDBJ whole genome shotgun (WGS) entry which is preliminary data.</text>
</comment>
<feature type="domain" description="FAD-binding PCMH-type" evidence="4">
    <location>
        <begin position="1"/>
        <end position="180"/>
    </location>
</feature>
<evidence type="ECO:0000313" key="5">
    <source>
        <dbReference type="EMBL" id="ROO29359.1"/>
    </source>
</evidence>
<dbReference type="SMART" id="SM01092">
    <property type="entry name" value="CO_deh_flav_C"/>
    <property type="match status" value="1"/>
</dbReference>
<dbReference type="Gene3D" id="3.30.390.50">
    <property type="entry name" value="CO dehydrogenase flavoprotein, C-terminal domain"/>
    <property type="match status" value="1"/>
</dbReference>
<sequence length="273" mass="29933">MKPAAFDYARPESRGEVLKLLADTGSDARVLAGGQSLMAVLNMRLAEPALVIDIGGVADLGYIEIRDDRLCIGANTRQAELLAWPELAEHAPLLARVMPWVGHFQTRNRGTVCGSITHADPSAELPLSLAVLGGEVVLERRHWRRGRRVVPAAEFFQGLLTTAREPDELLTEVRFPLARADHDYRFTEVAMRHGDFALVALAAVIGPDEIVLGAGGVADRPVVRRIPRDRDFDTELNIFAWSLGAESDAHASAAYRRQLVRELGHKLLTQATP</sequence>
<dbReference type="SUPFAM" id="SSF56176">
    <property type="entry name" value="FAD-binding/transporter-associated domain-like"/>
    <property type="match status" value="1"/>
</dbReference>
<keyword evidence="2" id="KW-0274">FAD</keyword>
<dbReference type="InterPro" id="IPR016166">
    <property type="entry name" value="FAD-bd_PCMH"/>
</dbReference>
<dbReference type="InterPro" id="IPR002346">
    <property type="entry name" value="Mopterin_DH_FAD-bd"/>
</dbReference>
<dbReference type="PROSITE" id="PS51387">
    <property type="entry name" value="FAD_PCMH"/>
    <property type="match status" value="1"/>
</dbReference>
<dbReference type="Proteomes" id="UP000285123">
    <property type="component" value="Unassembled WGS sequence"/>
</dbReference>
<dbReference type="PANTHER" id="PTHR42659">
    <property type="entry name" value="XANTHINE DEHYDROGENASE SUBUNIT C-RELATED"/>
    <property type="match status" value="1"/>
</dbReference>
<dbReference type="Pfam" id="PF00941">
    <property type="entry name" value="FAD_binding_5"/>
    <property type="match status" value="1"/>
</dbReference>
<dbReference type="InterPro" id="IPR005107">
    <property type="entry name" value="CO_DH_flav_C"/>
</dbReference>
<organism evidence="5 6">
    <name type="scientific">Salinisphaera orenii YIM 95161</name>
    <dbReference type="NCBI Taxonomy" id="1051139"/>
    <lineage>
        <taxon>Bacteria</taxon>
        <taxon>Pseudomonadati</taxon>
        <taxon>Pseudomonadota</taxon>
        <taxon>Gammaproteobacteria</taxon>
        <taxon>Salinisphaerales</taxon>
        <taxon>Salinisphaeraceae</taxon>
        <taxon>Salinisphaera</taxon>
    </lineage>
</organism>
<evidence type="ECO:0000313" key="6">
    <source>
        <dbReference type="Proteomes" id="UP000285123"/>
    </source>
</evidence>
<dbReference type="InterPro" id="IPR016169">
    <property type="entry name" value="FAD-bd_PCMH_sub2"/>
</dbReference>
<gene>
    <name evidence="5" type="ORF">SAHL_09295</name>
</gene>
<reference evidence="5 6" key="1">
    <citation type="submission" date="2013-10" db="EMBL/GenBank/DDBJ databases">
        <title>Salinisphaera halophila YIM 95161 Genome Sequencing.</title>
        <authorList>
            <person name="Lai Q."/>
            <person name="Li C."/>
            <person name="Shao Z."/>
        </authorList>
    </citation>
    <scope>NUCLEOTIDE SEQUENCE [LARGE SCALE GENOMIC DNA]</scope>
    <source>
        <strain evidence="5 6">YIM 95161</strain>
    </source>
</reference>
<dbReference type="AlphaFoldDB" id="A0A423PUV6"/>
<dbReference type="EMBL" id="AYKF01000081">
    <property type="protein sequence ID" value="ROO29359.1"/>
    <property type="molecule type" value="Genomic_DNA"/>
</dbReference>
<dbReference type="InterPro" id="IPR036318">
    <property type="entry name" value="FAD-bd_PCMH-like_sf"/>
</dbReference>
<keyword evidence="3" id="KW-0560">Oxidoreductase</keyword>
<dbReference type="SUPFAM" id="SSF55447">
    <property type="entry name" value="CO dehydrogenase flavoprotein C-terminal domain-like"/>
    <property type="match status" value="1"/>
</dbReference>
<dbReference type="Gene3D" id="3.30.465.10">
    <property type="match status" value="1"/>
</dbReference>
<dbReference type="PANTHER" id="PTHR42659:SF2">
    <property type="entry name" value="XANTHINE DEHYDROGENASE SUBUNIT C-RELATED"/>
    <property type="match status" value="1"/>
</dbReference>
<name>A0A423PUV6_9GAMM</name>
<evidence type="ECO:0000256" key="1">
    <source>
        <dbReference type="ARBA" id="ARBA00022630"/>
    </source>
</evidence>
<dbReference type="InterPro" id="IPR016167">
    <property type="entry name" value="FAD-bd_PCMH_sub1"/>
</dbReference>
<dbReference type="InterPro" id="IPR036683">
    <property type="entry name" value="CO_DH_flav_C_dom_sf"/>
</dbReference>
<dbReference type="GO" id="GO:0071949">
    <property type="term" value="F:FAD binding"/>
    <property type="evidence" value="ECO:0007669"/>
    <property type="project" value="InterPro"/>
</dbReference>